<dbReference type="EMBL" id="BAABHS010000002">
    <property type="protein sequence ID" value="GAA4948236.1"/>
    <property type="molecule type" value="Genomic_DNA"/>
</dbReference>
<evidence type="ECO:0000313" key="9">
    <source>
        <dbReference type="EMBL" id="GAA4948236.1"/>
    </source>
</evidence>
<protein>
    <recommendedName>
        <fullName evidence="6 7">Large ribosomal subunit protein uL10</fullName>
    </recommendedName>
</protein>
<organism evidence="9 10">
    <name type="scientific">Yinghuangia aomiensis</name>
    <dbReference type="NCBI Taxonomy" id="676205"/>
    <lineage>
        <taxon>Bacteria</taxon>
        <taxon>Bacillati</taxon>
        <taxon>Actinomycetota</taxon>
        <taxon>Actinomycetes</taxon>
        <taxon>Kitasatosporales</taxon>
        <taxon>Streptomycetaceae</taxon>
        <taxon>Yinghuangia</taxon>
    </lineage>
</organism>
<dbReference type="NCBIfam" id="NF000955">
    <property type="entry name" value="PRK00099.1-1"/>
    <property type="match status" value="1"/>
</dbReference>
<feature type="region of interest" description="Disordered" evidence="8">
    <location>
        <begin position="229"/>
        <end position="252"/>
    </location>
</feature>
<keyword evidence="4 7" id="KW-0687">Ribonucleoprotein</keyword>
<dbReference type="CDD" id="cd05797">
    <property type="entry name" value="Ribosomal_L10"/>
    <property type="match status" value="1"/>
</dbReference>
<comment type="subunit">
    <text evidence="5 7">Part of the ribosomal stalk of the 50S ribosomal subunit. The N-terminus interacts with L11 and the large rRNA to form the base of the stalk. The C-terminus forms an elongated spine to which L12 dimers bind in a sequential fashion forming a multimeric L10(L12)X complex.</text>
</comment>
<keyword evidence="7" id="KW-0694">RNA-binding</keyword>
<evidence type="ECO:0000256" key="1">
    <source>
        <dbReference type="ARBA" id="ARBA00002633"/>
    </source>
</evidence>
<evidence type="ECO:0000256" key="6">
    <source>
        <dbReference type="ARBA" id="ARBA00035202"/>
    </source>
</evidence>
<gene>
    <name evidence="7" type="primary">rplJ</name>
    <name evidence="9" type="ORF">GCM10023205_05390</name>
</gene>
<dbReference type="PANTHER" id="PTHR11560">
    <property type="entry name" value="39S RIBOSOMAL PROTEIN L10, MITOCHONDRIAL"/>
    <property type="match status" value="1"/>
</dbReference>
<dbReference type="Gene3D" id="3.30.70.1730">
    <property type="match status" value="1"/>
</dbReference>
<dbReference type="PROSITE" id="PS01109">
    <property type="entry name" value="RIBOSOMAL_L10"/>
    <property type="match status" value="1"/>
</dbReference>
<evidence type="ECO:0000256" key="7">
    <source>
        <dbReference type="HAMAP-Rule" id="MF_00362"/>
    </source>
</evidence>
<evidence type="ECO:0000256" key="4">
    <source>
        <dbReference type="ARBA" id="ARBA00023274"/>
    </source>
</evidence>
<comment type="caution">
    <text evidence="9">The sequence shown here is derived from an EMBL/GenBank/DDBJ whole genome shotgun (WGS) entry which is preliminary data.</text>
</comment>
<evidence type="ECO:0000256" key="5">
    <source>
        <dbReference type="ARBA" id="ARBA00026025"/>
    </source>
</evidence>
<feature type="region of interest" description="Disordered" evidence="8">
    <location>
        <begin position="43"/>
        <end position="65"/>
    </location>
</feature>
<keyword evidence="3 7" id="KW-0689">Ribosomal protein</keyword>
<reference evidence="10" key="1">
    <citation type="journal article" date="2019" name="Int. J. Syst. Evol. Microbiol.">
        <title>The Global Catalogue of Microorganisms (GCM) 10K type strain sequencing project: providing services to taxonomists for standard genome sequencing and annotation.</title>
        <authorList>
            <consortium name="The Broad Institute Genomics Platform"/>
            <consortium name="The Broad Institute Genome Sequencing Center for Infectious Disease"/>
            <person name="Wu L."/>
            <person name="Ma J."/>
        </authorList>
    </citation>
    <scope>NUCLEOTIDE SEQUENCE [LARGE SCALE GENOMIC DNA]</scope>
    <source>
        <strain evidence="10">JCM 17986</strain>
    </source>
</reference>
<name>A0ABP9GMK9_9ACTN</name>
<comment type="similarity">
    <text evidence="2 7">Belongs to the universal ribosomal protein uL10 family.</text>
</comment>
<evidence type="ECO:0000256" key="8">
    <source>
        <dbReference type="SAM" id="MobiDB-lite"/>
    </source>
</evidence>
<feature type="compositionally biased region" description="Basic and acidic residues" evidence="8">
    <location>
        <begin position="54"/>
        <end position="65"/>
    </location>
</feature>
<dbReference type="InterPro" id="IPR022973">
    <property type="entry name" value="Ribosomal_uL10_bac"/>
</dbReference>
<evidence type="ECO:0000313" key="10">
    <source>
        <dbReference type="Proteomes" id="UP001500466"/>
    </source>
</evidence>
<keyword evidence="10" id="KW-1185">Reference proteome</keyword>
<dbReference type="SUPFAM" id="SSF160369">
    <property type="entry name" value="Ribosomal protein L10-like"/>
    <property type="match status" value="1"/>
</dbReference>
<dbReference type="HAMAP" id="MF_00362">
    <property type="entry name" value="Ribosomal_uL10"/>
    <property type="match status" value="1"/>
</dbReference>
<evidence type="ECO:0000256" key="2">
    <source>
        <dbReference type="ARBA" id="ARBA00008889"/>
    </source>
</evidence>
<comment type="function">
    <text evidence="1 7">Forms part of the ribosomal stalk, playing a central role in the interaction of the ribosome with GTP-bound translation factors.</text>
</comment>
<dbReference type="Pfam" id="PF00466">
    <property type="entry name" value="Ribosomal_L10"/>
    <property type="match status" value="1"/>
</dbReference>
<dbReference type="InterPro" id="IPR001790">
    <property type="entry name" value="Ribosomal_uL10"/>
</dbReference>
<dbReference type="Gene3D" id="6.10.250.290">
    <property type="match status" value="1"/>
</dbReference>
<dbReference type="InterPro" id="IPR047865">
    <property type="entry name" value="Ribosomal_uL10_bac_type"/>
</dbReference>
<sequence length="252" mass="26476">MPERFSELPADSSADRLVFRPVRLRRGVFVCPGPFPPVVVQAPGRSHGRPKIASRKEARPMARPDKAAGVAEIADKFRGSNATVLTEYRGLSVAKLKELRRSLAGNAEYAVVKNTLTKIAANEAGITELDALLVGPSAVAFVTGDPVEAAKSLRDFAKANPLLVIKGGVLEGKALSADEINKLADLESRDVLLAKLAGAMKASMAKAAATFQAPLTEFVRTAEALRVKREAEQGGAGEPAPAAEAAEEAAAE</sequence>
<dbReference type="InterPro" id="IPR043141">
    <property type="entry name" value="Ribosomal_uL10-like_sf"/>
</dbReference>
<evidence type="ECO:0000256" key="3">
    <source>
        <dbReference type="ARBA" id="ARBA00022980"/>
    </source>
</evidence>
<dbReference type="Proteomes" id="UP001500466">
    <property type="component" value="Unassembled WGS sequence"/>
</dbReference>
<keyword evidence="7" id="KW-0699">rRNA-binding</keyword>
<dbReference type="InterPro" id="IPR002363">
    <property type="entry name" value="Ribosomal_uL10_CS_bac"/>
</dbReference>
<proteinExistence type="inferred from homology"/>
<accession>A0ABP9GMK9</accession>